<name>A0A6N3CG38_9FIRM</name>
<dbReference type="AlphaFoldDB" id="A0A6N3CG38"/>
<evidence type="ECO:0000313" key="2">
    <source>
        <dbReference type="EMBL" id="VYU12193.1"/>
    </source>
</evidence>
<proteinExistence type="predicted"/>
<dbReference type="EMBL" id="CACRUE010000026">
    <property type="protein sequence ID" value="VYU12193.1"/>
    <property type="molecule type" value="Genomic_DNA"/>
</dbReference>
<keyword evidence="1" id="KW-1133">Transmembrane helix</keyword>
<feature type="transmembrane region" description="Helical" evidence="1">
    <location>
        <begin position="6"/>
        <end position="26"/>
    </location>
</feature>
<dbReference type="RefSeq" id="WP_156530882.1">
    <property type="nucleotide sequence ID" value="NZ_BAABYO010000001.1"/>
</dbReference>
<gene>
    <name evidence="2" type="ORF">IBLFYP30_01788</name>
</gene>
<reference evidence="2" key="1">
    <citation type="submission" date="2019-11" db="EMBL/GenBank/DDBJ databases">
        <authorList>
            <person name="Feng L."/>
        </authorList>
    </citation>
    <scope>NUCLEOTIDE SEQUENCE</scope>
    <source>
        <strain evidence="2">IbartlettiiLFYP30</strain>
    </source>
</reference>
<protein>
    <submittedName>
        <fullName evidence="2">Uncharacterized protein</fullName>
    </submittedName>
</protein>
<sequence>MDFRMIISIYYIIGLFLFAFVAYIAYKLIKKVYYFIKEFITYYKMNKREKL</sequence>
<organism evidence="2">
    <name type="scientific">Intestinibacter bartlettii</name>
    <dbReference type="NCBI Taxonomy" id="261299"/>
    <lineage>
        <taxon>Bacteria</taxon>
        <taxon>Bacillati</taxon>
        <taxon>Bacillota</taxon>
        <taxon>Clostridia</taxon>
        <taxon>Peptostreptococcales</taxon>
        <taxon>Peptostreptococcaceae</taxon>
        <taxon>Intestinibacter</taxon>
    </lineage>
</organism>
<accession>A0A6N3CG38</accession>
<keyword evidence="1" id="KW-0472">Membrane</keyword>
<keyword evidence="1" id="KW-0812">Transmembrane</keyword>
<evidence type="ECO:0000256" key="1">
    <source>
        <dbReference type="SAM" id="Phobius"/>
    </source>
</evidence>